<feature type="region of interest" description="Disordered" evidence="1">
    <location>
        <begin position="245"/>
        <end position="272"/>
    </location>
</feature>
<reference evidence="2 3" key="1">
    <citation type="journal article" date="2012" name="Science">
        <title>The Paleozoic origin of enzymatic lignin decomposition reconstructed from 31 fungal genomes.</title>
        <authorList>
            <person name="Floudas D."/>
            <person name="Binder M."/>
            <person name="Riley R."/>
            <person name="Barry K."/>
            <person name="Blanchette R.A."/>
            <person name="Henrissat B."/>
            <person name="Martinez A.T."/>
            <person name="Otillar R."/>
            <person name="Spatafora J.W."/>
            <person name="Yadav J.S."/>
            <person name="Aerts A."/>
            <person name="Benoit I."/>
            <person name="Boyd A."/>
            <person name="Carlson A."/>
            <person name="Copeland A."/>
            <person name="Coutinho P.M."/>
            <person name="de Vries R.P."/>
            <person name="Ferreira P."/>
            <person name="Findley K."/>
            <person name="Foster B."/>
            <person name="Gaskell J."/>
            <person name="Glotzer D."/>
            <person name="Gorecki P."/>
            <person name="Heitman J."/>
            <person name="Hesse C."/>
            <person name="Hori C."/>
            <person name="Igarashi K."/>
            <person name="Jurgens J.A."/>
            <person name="Kallen N."/>
            <person name="Kersten P."/>
            <person name="Kohler A."/>
            <person name="Kuees U."/>
            <person name="Kumar T.K.A."/>
            <person name="Kuo A."/>
            <person name="LaButti K."/>
            <person name="Larrondo L.F."/>
            <person name="Lindquist E."/>
            <person name="Ling A."/>
            <person name="Lombard V."/>
            <person name="Lucas S."/>
            <person name="Lundell T."/>
            <person name="Martin R."/>
            <person name="McLaughlin D.J."/>
            <person name="Morgenstern I."/>
            <person name="Morin E."/>
            <person name="Murat C."/>
            <person name="Nagy L.G."/>
            <person name="Nolan M."/>
            <person name="Ohm R.A."/>
            <person name="Patyshakuliyeva A."/>
            <person name="Rokas A."/>
            <person name="Ruiz-Duenas F.J."/>
            <person name="Sabat G."/>
            <person name="Salamov A."/>
            <person name="Samejima M."/>
            <person name="Schmutz J."/>
            <person name="Slot J.C."/>
            <person name="St John F."/>
            <person name="Stenlid J."/>
            <person name="Sun H."/>
            <person name="Sun S."/>
            <person name="Syed K."/>
            <person name="Tsang A."/>
            <person name="Wiebenga A."/>
            <person name="Young D."/>
            <person name="Pisabarro A."/>
            <person name="Eastwood D.C."/>
            <person name="Martin F."/>
            <person name="Cullen D."/>
            <person name="Grigoriev I.V."/>
            <person name="Hibbett D.S."/>
        </authorList>
    </citation>
    <scope>NUCLEOTIDE SEQUENCE [LARGE SCALE GENOMIC DNA]</scope>
    <source>
        <strain evidence="2 3">MD-104</strain>
    </source>
</reference>
<protein>
    <submittedName>
        <fullName evidence="2">Uncharacterized protein</fullName>
    </submittedName>
</protein>
<evidence type="ECO:0000313" key="3">
    <source>
        <dbReference type="Proteomes" id="UP000218811"/>
    </source>
</evidence>
<accession>A0A2H3JJ61</accession>
<dbReference type="OrthoDB" id="2782847at2759"/>
<sequence length="533" mass="59841">MGTRGYKVTRHKNRYVYIYNHLDSYPSGLGVKILEEIPTDPAEFQQWLNDLRTWAEECFAAWDNASAKEREEMTESVSWEQPANDIMIQWVYELDLDNLVFHVDCAPLFRLDHLPPPELFCEFISKDSYGRRAYHPETPEEYRYNWTAPPPPVDESALSGYTGYAPTCVQLEDLIPITLQMAVSHAVRVRLVEVCIGHFISVYGTTPIRKLESVPSRSKMSREDLALALTFVRIGLASLLPVPPPRPKSTRTFRDVRGTPTPPPDVPSRSPLPQGEFWWPQRDLCVRVCTHLDDASNLQAAVSQTVKEILHAADGFSVIYGLAFSIFHCVVIRVSKPSQEGSSPTVEHTPALQFAPSYYTDSPSTQGIIALALLAQAINFDVRSTLRAHLGDQYTEPEMLPQNNRLARLPAELLDKIAGFLMSADDLAHFAMSSQQALEAATPHLRRPFVASYPLLTVSPTLDTELTSRMLQYSGHFETIQNDAEDALRVGLGYYLSKTSRKAGYVSLPHFEGLVGNFIPEIGFQCKSAIRQL</sequence>
<proteinExistence type="predicted"/>
<dbReference type="STRING" id="742152.A0A2H3JJ61"/>
<dbReference type="AlphaFoldDB" id="A0A2H3JJ61"/>
<dbReference type="Proteomes" id="UP000218811">
    <property type="component" value="Unassembled WGS sequence"/>
</dbReference>
<dbReference type="EMBL" id="KB468124">
    <property type="protein sequence ID" value="PCH42212.1"/>
    <property type="molecule type" value="Genomic_DNA"/>
</dbReference>
<name>A0A2H3JJ61_WOLCO</name>
<organism evidence="2 3">
    <name type="scientific">Wolfiporia cocos (strain MD-104)</name>
    <name type="common">Brown rot fungus</name>
    <dbReference type="NCBI Taxonomy" id="742152"/>
    <lineage>
        <taxon>Eukaryota</taxon>
        <taxon>Fungi</taxon>
        <taxon>Dikarya</taxon>
        <taxon>Basidiomycota</taxon>
        <taxon>Agaricomycotina</taxon>
        <taxon>Agaricomycetes</taxon>
        <taxon>Polyporales</taxon>
        <taxon>Phaeolaceae</taxon>
        <taxon>Wolfiporia</taxon>
    </lineage>
</organism>
<gene>
    <name evidence="2" type="ORF">WOLCODRAFT_137765</name>
</gene>
<keyword evidence="3" id="KW-1185">Reference proteome</keyword>
<dbReference type="OMA" id="WTHLYDE"/>
<evidence type="ECO:0000256" key="1">
    <source>
        <dbReference type="SAM" id="MobiDB-lite"/>
    </source>
</evidence>
<evidence type="ECO:0000313" key="2">
    <source>
        <dbReference type="EMBL" id="PCH42212.1"/>
    </source>
</evidence>